<feature type="compositionally biased region" description="Low complexity" evidence="4">
    <location>
        <begin position="1647"/>
        <end position="1663"/>
    </location>
</feature>
<reference evidence="7" key="1">
    <citation type="submission" date="2013-03" db="EMBL/GenBank/DDBJ databases">
        <title>The Genome Sequence of Anopheles minimus MINIMUS1.</title>
        <authorList>
            <consortium name="The Broad Institute Genomics Platform"/>
            <person name="Neafsey D.E."/>
            <person name="Walton C."/>
            <person name="Walker B."/>
            <person name="Young S.K."/>
            <person name="Zeng Q."/>
            <person name="Gargeya S."/>
            <person name="Fitzgerald M."/>
            <person name="Haas B."/>
            <person name="Abouelleil A."/>
            <person name="Allen A.W."/>
            <person name="Alvarado L."/>
            <person name="Arachchi H.M."/>
            <person name="Berlin A.M."/>
            <person name="Chapman S.B."/>
            <person name="Gainer-Dewar J."/>
            <person name="Goldberg J."/>
            <person name="Griggs A."/>
            <person name="Gujja S."/>
            <person name="Hansen M."/>
            <person name="Howarth C."/>
            <person name="Imamovic A."/>
            <person name="Ireland A."/>
            <person name="Larimer J."/>
            <person name="McCowan C."/>
            <person name="Murphy C."/>
            <person name="Pearson M."/>
            <person name="Poon T.W."/>
            <person name="Priest M."/>
            <person name="Roberts A."/>
            <person name="Saif S."/>
            <person name="Shea T."/>
            <person name="Sisk P."/>
            <person name="Sykes S."/>
            <person name="Wortman J."/>
            <person name="Nusbaum C."/>
            <person name="Birren B."/>
        </authorList>
    </citation>
    <scope>NUCLEOTIDE SEQUENCE [LARGE SCALE GENOMIC DNA]</scope>
    <source>
        <strain evidence="7">MINIMUS1</strain>
    </source>
</reference>
<dbReference type="PANTHER" id="PTHR15052">
    <property type="entry name" value="RNA POLYMERASE III TRANSCRIPTION INITIATION FACTOR COMPLEX SUBUNIT"/>
    <property type="match status" value="1"/>
</dbReference>
<reference evidence="6" key="2">
    <citation type="submission" date="2020-05" db="UniProtKB">
        <authorList>
            <consortium name="EnsemblMetazoa"/>
        </authorList>
    </citation>
    <scope>IDENTIFICATION</scope>
    <source>
        <strain evidence="6">MINIMUS1</strain>
    </source>
</reference>
<dbReference type="SUPFAM" id="SSF50978">
    <property type="entry name" value="WD40 repeat-like"/>
    <property type="match status" value="1"/>
</dbReference>
<keyword evidence="3" id="KW-0539">Nucleus</keyword>
<evidence type="ECO:0000259" key="5">
    <source>
        <dbReference type="SMART" id="SM00355"/>
    </source>
</evidence>
<sequence>MSTASKKAQQSSPATTSETGGSKYFRRQKIVPAVVARKLSNNNSTKSASSKESTNNVPPAKDETSDVPQAASETMDLEQPMTPMVETETVVPVDKSIPKVVAVESIAVKKPDVQNNHTASSKPAASAFRRIKPKVVIPQTQKPAKSILKNSMTPVKGSSSCVEKLDCATNSNEATASKEPMLAVHPGGELRSAEDLPTQTTLSEQPVKSKQTPQDVCVEPVESTVTQHNSEEAANADEVRKCIDVQNSTALKNEQLNSSVPAVSPPATSIIPHDKTDSVTPASVIPVTEVHISPALAKPETTPSIPVPATVTKTIKRAISVNKLSPEIANLIKSSIGKKVTKGTKPPSSGKAILDASKQAATLRTTSQVNQENQSTPLIVTVSDKPSSEKNVSGLSAGTRLPVLETRLENISPKETISSTKPPSPVKLSPVPTKQPDTGGPVTGVKKIQKVHQLTDEQRQLLLNSSRKSKIKRAVPVADTVKKDEMAVSHGVVESKPPNPPTYEPTVLPIAIGPPVPSLIGVPGDDCRINIISHIILPPISQVGMITQQNPLKENDGSVPVATASQCTSTAVSSPLSQQIMELAAGTGGSPAIASSNNANQYPKLFICHKPASSSYPPLFATSASPVKMNPPLVPPAVSVTVLPKTMQTNAQYPAFMNTVPARLPTCTLPEPVVTVRPTFEKYVPYGNTAPPPLPTPNITVTVSPVRSSPSLPIPMDVPVDPRIVPKIVIDGCDAVDHDSQSSLTSTSSSSSSGNNNSAAMPKQQSNAGSVKLAAEDRPDYGTGCSSDTLDKLRAKSLKNLRMKNESKMSGTLDTESSVTPVRQYGPAGRLNLQNRADPHSKITLQKIKECVSKKMQPISCKTIAMTSNLVTQCATDNHVQPNAPTVSDHVSEPAKTSEQPATNEFLGFSISSIERAERDFACRSRSIDLALEATRKSLEAARDSEEPLEELETSAATEESKRESTLPMPKAEVVEEIEGESVLNQNRTAASDPHTNCGTGTKLSSAQDEIEMDTIKIEPQVAPAQDEGDAIMHLPAPSKTALSDVTTVIISDSEDERLENTQENLIETVAKEMEASSNDKPNPQESVVGSDRSDGEDMVEILGDTASGNVSEAENSVEPNVETLAEEEYPAIPAPDLMDQTATGVDVIVAMAMFRRENRVMSLGDENDREEEGWMDEPIATPTTKPTSPSTSGRQLGSKKKRKRGRRKKRDEFMELLLKHVNYDTLIEDVVNQEKRRCNYVSSSDEEVRTISPLQRYIQEKEREQTRASAIVVADNDCSSPATLSEDEGSLIEETILKRVLNRLKLNGGESAETTPSNTTLLQVEESGECSSTPQNVIRSGDGKPDDQRDDVQRSIICDKAAAEAEVEIKHAQTSRGSMSDVEMVIADPMRPRIDDNVTQEHNQSCDTIETNAATCDTRAGAEEATREMKSTSPKVAETNNTHGTQVQVAGRTRRTAWKRVAVRKRPVKRLGKGISNRTIQQKRLKYSITSAVQMSRYDDSLDASNDDVVSDCSSDGLSTGEVVANSTIKTIPVCNTTEQCTDIGDDTAEGWNTVDGDVDLPGGEQTRRDTLNRSGRSRQGRRRHSSSSNSISSGTRPNSLSCDGDLSSSEDTKPGKRRKLRRKKRSTRVGGTNASTIATVDCTTDRSMSTTASSSTTNVSSQLPTASQHSKASHLDAQYVITEVAGESATAPPRVLDVINVCNNRVLSSGAPSQVPGQRRDRKRSAKSNQAANVDREEFINPNDTLDWQEQEQHAAVQSQSGTTELTDAVELENRLVKCANCGKEMLQSCWQEHYNQHNGATYRVDIDYPFDMKDVKAVAAAIGRFMKLQRRAEVKCERCGTVKKSGLGMASHMNSCGLSEQELEQAKTSCEHCGRKMKAVSLPIHQQQHCRVLKEQQRQIALSKTCVNEETTKETTASGRKKRKSVASAEQKIKTIAKEINEELYSELVLEICGRGVSNAIMQCWLSHLKQSCEVKCAFIDCPFFGMTSEHMRTEYNGDSLDPKPLYQCAKCAYMATDQKSIHEHLATAHPQTLRKIAERHRTSSNLANDSDALMASGDGSASTDDTYSSSALEESDEAGLGKSKKGKGKKQQTGASNKSKSKKNGECPGKGNSKKSAGKQTGANKAISSECLDTSTAGGGTEETEVYKEMVLQESIEYKQDKANYHLMTVKWTHEFRREHYTARLLFSELRPDMDTSYLRSVSNVKDYLPKVTHSMRYVQCNSAKYDPEYEPKSFANRWQQKNTFDGEALGCESMFYCGGPVVSLDWLPLPDDCGKECDQFLAVACKQTYDEYYHGEDLAVSHSRKKTKITLRCPRLAFAIACDYGPIWQVAFCPSGCYNDPAKGDDQDRLGLLAVAGSDGDVHLYALSRSMVGPENETPGTAPRVLHLRPVLLLSLSVTVGSETHPAADFTGRSVVRIAWTREKGHNVLAAGYSNGVVAVWNLAATSPLLCGTTNGIRTLLPVHKLLHSSSGCISALDLHYSSGSRYLVVCNADRRMKVYDLRCNLYQPQESLSMVMRSRISAVRWLLHFPVLVIAYDDALYIDRCAYSVHQPRDIGLRMFSIFTIGSETTDLGTNDWHSTNAVATSGGDLVCHRPVPFVFGMNYKKLAQILTTTIPVKINAIDDSADVSRYKAFSEEYGLIFSDTDKIPNAMDTAALHLKTWRRTKFNHYPAVRLNQIRWNPNSFSYTYYAIGYQAGFVRIRFWEEDVVSPSSPVEPSPIVPSSPCPSAPGSADGVVETAESAADDTEVSLFLPRRFFLCFFFSTSPVSFSSSTKL</sequence>
<feature type="region of interest" description="Disordered" evidence="4">
    <location>
        <begin position="1163"/>
        <end position="1209"/>
    </location>
</feature>
<dbReference type="InterPro" id="IPR052416">
    <property type="entry name" value="GTF3C_component"/>
</dbReference>
<dbReference type="VEuPathDB" id="VectorBase:AMIN006899"/>
<evidence type="ECO:0000256" key="1">
    <source>
        <dbReference type="ARBA" id="ARBA00004123"/>
    </source>
</evidence>
<dbReference type="PANTHER" id="PTHR15052:SF2">
    <property type="entry name" value="GENERAL TRANSCRIPTION FACTOR 3C POLYPEPTIDE 2"/>
    <property type="match status" value="1"/>
</dbReference>
<feature type="compositionally biased region" description="Polar residues" evidence="4">
    <location>
        <begin position="1631"/>
        <end position="1644"/>
    </location>
</feature>
<feature type="region of interest" description="Disordered" evidence="4">
    <location>
        <begin position="2047"/>
        <end position="2129"/>
    </location>
</feature>
<feature type="compositionally biased region" description="Low complexity" evidence="4">
    <location>
        <begin position="40"/>
        <end position="56"/>
    </location>
</feature>
<feature type="region of interest" description="Disordered" evidence="4">
    <location>
        <begin position="1310"/>
        <end position="1351"/>
    </location>
</feature>
<feature type="domain" description="C2H2-type" evidence="5">
    <location>
        <begin position="2010"/>
        <end position="2033"/>
    </location>
</feature>
<dbReference type="STRING" id="112268.A0A182W975"/>
<dbReference type="InterPro" id="IPR013087">
    <property type="entry name" value="Znf_C2H2_type"/>
</dbReference>
<feature type="region of interest" description="Disordered" evidence="4">
    <location>
        <begin position="1"/>
        <end position="90"/>
    </location>
</feature>
<evidence type="ECO:0000256" key="3">
    <source>
        <dbReference type="ARBA" id="ARBA00023242"/>
    </source>
</evidence>
<feature type="compositionally biased region" description="Polar residues" evidence="4">
    <location>
        <begin position="1"/>
        <end position="20"/>
    </location>
</feature>
<feature type="compositionally biased region" description="Basic residues" evidence="4">
    <location>
        <begin position="1577"/>
        <end position="1587"/>
    </location>
</feature>
<feature type="compositionally biased region" description="Low complexity" evidence="4">
    <location>
        <begin position="1182"/>
        <end position="1193"/>
    </location>
</feature>
<dbReference type="InterPro" id="IPR001680">
    <property type="entry name" value="WD40_rpt"/>
</dbReference>
<feature type="compositionally biased region" description="Low complexity" evidence="4">
    <location>
        <begin position="80"/>
        <end position="90"/>
    </location>
</feature>
<feature type="compositionally biased region" description="Low complexity" evidence="4">
    <location>
        <begin position="1588"/>
        <end position="1601"/>
    </location>
</feature>
<feature type="compositionally biased region" description="Basic and acidic residues" evidence="4">
    <location>
        <begin position="1342"/>
        <end position="1351"/>
    </location>
</feature>
<feature type="compositionally biased region" description="Polar residues" evidence="4">
    <location>
        <begin position="1076"/>
        <end position="1088"/>
    </location>
</feature>
<feature type="domain" description="C2H2-type" evidence="5">
    <location>
        <begin position="1779"/>
        <end position="1800"/>
    </location>
</feature>
<feature type="compositionally biased region" description="Basic residues" evidence="4">
    <location>
        <begin position="1198"/>
        <end position="1209"/>
    </location>
</feature>
<dbReference type="GO" id="GO:0006383">
    <property type="term" value="P:transcription by RNA polymerase III"/>
    <property type="evidence" value="ECO:0007669"/>
    <property type="project" value="TreeGrafter"/>
</dbReference>
<dbReference type="SMART" id="SM00355">
    <property type="entry name" value="ZnF_C2H2"/>
    <property type="match status" value="3"/>
</dbReference>
<evidence type="ECO:0000256" key="4">
    <source>
        <dbReference type="SAM" id="MobiDB-lite"/>
    </source>
</evidence>
<feature type="compositionally biased region" description="Polar residues" evidence="4">
    <location>
        <begin position="197"/>
        <end position="214"/>
    </location>
</feature>
<feature type="compositionally biased region" description="Polar residues" evidence="4">
    <location>
        <begin position="1313"/>
        <end position="1323"/>
    </location>
</feature>
<dbReference type="InterPro" id="IPR036322">
    <property type="entry name" value="WD40_repeat_dom_sf"/>
</dbReference>
<feature type="region of interest" description="Disordered" evidence="4">
    <location>
        <begin position="2721"/>
        <end position="2740"/>
    </location>
</feature>
<comment type="subcellular location">
    <subcellularLocation>
        <location evidence="1">Nucleus</location>
    </subcellularLocation>
</comment>
<dbReference type="SMART" id="SM00320">
    <property type="entry name" value="WD40"/>
    <property type="match status" value="3"/>
</dbReference>
<feature type="compositionally biased region" description="Low complexity" evidence="4">
    <location>
        <begin position="741"/>
        <end position="758"/>
    </location>
</feature>
<dbReference type="Gene3D" id="2.130.10.10">
    <property type="entry name" value="YVTN repeat-like/Quinoprotein amine dehydrogenase"/>
    <property type="match status" value="1"/>
</dbReference>
<dbReference type="InterPro" id="IPR015943">
    <property type="entry name" value="WD40/YVTN_repeat-like_dom_sf"/>
</dbReference>
<feature type="compositionally biased region" description="Low complexity" evidence="4">
    <location>
        <begin position="2059"/>
        <end position="2075"/>
    </location>
</feature>
<feature type="region of interest" description="Disordered" evidence="4">
    <location>
        <begin position="940"/>
        <end position="969"/>
    </location>
</feature>
<proteinExistence type="predicted"/>
<accession>A0A182W975</accession>
<feature type="region of interest" description="Disordered" evidence="4">
    <location>
        <begin position="1709"/>
        <end position="1735"/>
    </location>
</feature>
<feature type="region of interest" description="Disordered" evidence="4">
    <location>
        <begin position="189"/>
        <end position="215"/>
    </location>
</feature>
<feature type="compositionally biased region" description="Low complexity" evidence="4">
    <location>
        <begin position="418"/>
        <end position="434"/>
    </location>
</feature>
<feature type="compositionally biased region" description="Acidic residues" evidence="4">
    <location>
        <begin position="1166"/>
        <end position="1176"/>
    </location>
</feature>
<evidence type="ECO:0000313" key="6">
    <source>
        <dbReference type="EnsemblMetazoa" id="AMIN006899-PA"/>
    </source>
</evidence>
<dbReference type="Proteomes" id="UP000075920">
    <property type="component" value="Unassembled WGS sequence"/>
</dbReference>
<name>A0A182W975_9DIPT</name>
<protein>
    <recommendedName>
        <fullName evidence="5">C2H2-type domain-containing protein</fullName>
    </recommendedName>
</protein>
<feature type="domain" description="C2H2-type" evidence="5">
    <location>
        <begin position="1871"/>
        <end position="1892"/>
    </location>
</feature>
<organism evidence="6 7">
    <name type="scientific">Anopheles minimus</name>
    <dbReference type="NCBI Taxonomy" id="112268"/>
    <lineage>
        <taxon>Eukaryota</taxon>
        <taxon>Metazoa</taxon>
        <taxon>Ecdysozoa</taxon>
        <taxon>Arthropoda</taxon>
        <taxon>Hexapoda</taxon>
        <taxon>Insecta</taxon>
        <taxon>Pterygota</taxon>
        <taxon>Neoptera</taxon>
        <taxon>Endopterygota</taxon>
        <taxon>Diptera</taxon>
        <taxon>Nematocera</taxon>
        <taxon>Culicoidea</taxon>
        <taxon>Culicidae</taxon>
        <taxon>Anophelinae</taxon>
        <taxon>Anopheles</taxon>
    </lineage>
</organism>
<evidence type="ECO:0000313" key="7">
    <source>
        <dbReference type="Proteomes" id="UP000075920"/>
    </source>
</evidence>
<feature type="compositionally biased region" description="Polar residues" evidence="4">
    <location>
        <begin position="1709"/>
        <end position="1718"/>
    </location>
</feature>
<keyword evidence="2" id="KW-0804">Transcription</keyword>
<dbReference type="GO" id="GO:0005634">
    <property type="term" value="C:nucleus"/>
    <property type="evidence" value="ECO:0007669"/>
    <property type="project" value="UniProtKB-SubCell"/>
</dbReference>
<keyword evidence="7" id="KW-1185">Reference proteome</keyword>
<feature type="region of interest" description="Disordered" evidence="4">
    <location>
        <begin position="1547"/>
        <end position="1673"/>
    </location>
</feature>
<feature type="compositionally biased region" description="Polar residues" evidence="4">
    <location>
        <begin position="808"/>
        <end position="821"/>
    </location>
</feature>
<feature type="region of interest" description="Disordered" evidence="4">
    <location>
        <begin position="801"/>
        <end position="821"/>
    </location>
</feature>
<feature type="compositionally biased region" description="Basic residues" evidence="4">
    <location>
        <begin position="1617"/>
        <end position="1629"/>
    </location>
</feature>
<dbReference type="EnsemblMetazoa" id="AMIN006899-RA">
    <property type="protein sequence ID" value="AMIN006899-PA"/>
    <property type="gene ID" value="AMIN006899"/>
</dbReference>
<evidence type="ECO:0000256" key="2">
    <source>
        <dbReference type="ARBA" id="ARBA00023163"/>
    </source>
</evidence>
<feature type="region of interest" description="Disordered" evidence="4">
    <location>
        <begin position="737"/>
        <end position="789"/>
    </location>
</feature>
<feature type="region of interest" description="Disordered" evidence="4">
    <location>
        <begin position="410"/>
        <end position="441"/>
    </location>
</feature>
<feature type="region of interest" description="Disordered" evidence="4">
    <location>
        <begin position="1074"/>
        <end position="1095"/>
    </location>
</feature>
<feature type="compositionally biased region" description="Polar residues" evidence="4">
    <location>
        <begin position="1330"/>
        <end position="1339"/>
    </location>
</feature>
<feature type="compositionally biased region" description="Pro residues" evidence="4">
    <location>
        <begin position="2721"/>
        <end position="2734"/>
    </location>
</feature>
<dbReference type="GO" id="GO:0000127">
    <property type="term" value="C:transcription factor TFIIIC complex"/>
    <property type="evidence" value="ECO:0007669"/>
    <property type="project" value="TreeGrafter"/>
</dbReference>